<evidence type="ECO:0000313" key="4">
    <source>
        <dbReference type="Proteomes" id="UP001281410"/>
    </source>
</evidence>
<feature type="domain" description="Reverse transcriptase" evidence="1">
    <location>
        <begin position="267"/>
        <end position="385"/>
    </location>
</feature>
<dbReference type="PANTHER" id="PTHR33116:SF86">
    <property type="entry name" value="REVERSE TRANSCRIPTASE DOMAIN-CONTAINING PROTEIN"/>
    <property type="match status" value="1"/>
</dbReference>
<dbReference type="Proteomes" id="UP001281410">
    <property type="component" value="Unassembled WGS sequence"/>
</dbReference>
<feature type="domain" description="Reverse transcriptase zinc-binding" evidence="2">
    <location>
        <begin position="678"/>
        <end position="746"/>
    </location>
</feature>
<accession>A0AAE0E5I3</accession>
<protein>
    <recommendedName>
        <fullName evidence="5">Reverse transcriptase domain-containing protein</fullName>
    </recommendedName>
</protein>
<sequence>MIMERLDRGVCSSDWKKVFPIFVIKHLEFWGSDHRPLVLEASEHHSLVDRCWKKRARFYFEECWANEQDCADIVNSSWKDSVDSCNVESVLRNIKHCGQKLFLWNNRKIRVLQHDIIKRKYALREASLNLRPNYWKVINGLEGQLDEALNLKERYWRARNKINGIFDDEGIWWDSNVDMARVFTVYFIKLFQSSGPPTVDLESVLGDTQRRLPSVMSRMLDVAFSGEEKFWDKIGVNVVKACLDVLNEGALMEGMNKTIITQIPKVHHPSTPSEFRPISLCNVLYKIIAKTIANRFRRVLDGVVSENQSAFIPGLRITDNSIVGFECLHILKCRKRKYGSMAIKLYMSKVYDRVEWCFLQKMLIKCGFFEKWVCLIMNMIFSKADVSNCQEVRTVLDTYAKFSGQLVNYNKSAVFVSPSFSVGWGEKLLSVGGKDILIKAVIQAIPAYAMNLFRLPKSLNLEINRLCTRFWWGSCDNDKKIQLCKWSRLYRHKMDGGLGFRDLDTFNRALLANQCWRILKNLGSLAANVLKGCYFKNSSFLESRTKPSASFIWRSLCWGKEVLEKGLRWRVEDGTLVQIYTDKWIPRQYTFKILSQPHLEIDATVDQIISPSGGWNNTLIKQSFNQDDVVAIQSIPIGSSRCGDSLVWHYANNGAFNVKSGYWVARSMVVQASSSNSASSISTDWWKKLWNLKIPQKIKIFIWNGCFDWIPTMYNLCLRRIPVVDLCPLCNKVSETTLHALWDCKSFKHAQKQWIPQQHSN</sequence>
<reference evidence="3" key="1">
    <citation type="journal article" date="2023" name="Plant J.">
        <title>Genome sequences and population genomics provide insights into the demographic history, inbreeding, and mutation load of two 'living fossil' tree species of Dipteronia.</title>
        <authorList>
            <person name="Feng Y."/>
            <person name="Comes H.P."/>
            <person name="Chen J."/>
            <person name="Zhu S."/>
            <person name="Lu R."/>
            <person name="Zhang X."/>
            <person name="Li P."/>
            <person name="Qiu J."/>
            <person name="Olsen K.M."/>
            <person name="Qiu Y."/>
        </authorList>
    </citation>
    <scope>NUCLEOTIDE SEQUENCE</scope>
    <source>
        <strain evidence="3">NBL</strain>
    </source>
</reference>
<evidence type="ECO:0000313" key="3">
    <source>
        <dbReference type="EMBL" id="KAK3211235.1"/>
    </source>
</evidence>
<name>A0AAE0E5I3_9ROSI</name>
<dbReference type="AlphaFoldDB" id="A0AAE0E5I3"/>
<dbReference type="PANTHER" id="PTHR33116">
    <property type="entry name" value="REVERSE TRANSCRIPTASE ZINC-BINDING DOMAIN-CONTAINING PROTEIN-RELATED-RELATED"/>
    <property type="match status" value="1"/>
</dbReference>
<dbReference type="Pfam" id="PF00078">
    <property type="entry name" value="RVT_1"/>
    <property type="match status" value="1"/>
</dbReference>
<evidence type="ECO:0000259" key="1">
    <source>
        <dbReference type="Pfam" id="PF00078"/>
    </source>
</evidence>
<dbReference type="EMBL" id="JANJYJ010000005">
    <property type="protein sequence ID" value="KAK3211235.1"/>
    <property type="molecule type" value="Genomic_DNA"/>
</dbReference>
<gene>
    <name evidence="3" type="ORF">Dsin_015941</name>
</gene>
<dbReference type="InterPro" id="IPR026960">
    <property type="entry name" value="RVT-Znf"/>
</dbReference>
<organism evidence="3 4">
    <name type="scientific">Dipteronia sinensis</name>
    <dbReference type="NCBI Taxonomy" id="43782"/>
    <lineage>
        <taxon>Eukaryota</taxon>
        <taxon>Viridiplantae</taxon>
        <taxon>Streptophyta</taxon>
        <taxon>Embryophyta</taxon>
        <taxon>Tracheophyta</taxon>
        <taxon>Spermatophyta</taxon>
        <taxon>Magnoliopsida</taxon>
        <taxon>eudicotyledons</taxon>
        <taxon>Gunneridae</taxon>
        <taxon>Pentapetalae</taxon>
        <taxon>rosids</taxon>
        <taxon>malvids</taxon>
        <taxon>Sapindales</taxon>
        <taxon>Sapindaceae</taxon>
        <taxon>Hippocastanoideae</taxon>
        <taxon>Acereae</taxon>
        <taxon>Dipteronia</taxon>
    </lineage>
</organism>
<evidence type="ECO:0008006" key="5">
    <source>
        <dbReference type="Google" id="ProtNLM"/>
    </source>
</evidence>
<comment type="caution">
    <text evidence="3">The sequence shown here is derived from an EMBL/GenBank/DDBJ whole genome shotgun (WGS) entry which is preliminary data.</text>
</comment>
<dbReference type="Pfam" id="PF13966">
    <property type="entry name" value="zf-RVT"/>
    <property type="match status" value="1"/>
</dbReference>
<proteinExistence type="predicted"/>
<keyword evidence="4" id="KW-1185">Reference proteome</keyword>
<dbReference type="InterPro" id="IPR000477">
    <property type="entry name" value="RT_dom"/>
</dbReference>
<evidence type="ECO:0000259" key="2">
    <source>
        <dbReference type="Pfam" id="PF13966"/>
    </source>
</evidence>